<accession>A0ABM3QY05</accession>
<feature type="domain" description="Protein kinase" evidence="6">
    <location>
        <begin position="1"/>
        <end position="137"/>
    </location>
</feature>
<keyword evidence="1" id="KW-0723">Serine/threonine-protein kinase</keyword>
<evidence type="ECO:0000256" key="2">
    <source>
        <dbReference type="ARBA" id="ARBA00022679"/>
    </source>
</evidence>
<dbReference type="GeneID" id="130459109"/>
<dbReference type="InterPro" id="IPR011009">
    <property type="entry name" value="Kinase-like_dom_sf"/>
</dbReference>
<dbReference type="PANTHER" id="PTHR27002">
    <property type="entry name" value="RECEPTOR-LIKE SERINE/THREONINE-PROTEIN KINASE SD1-8"/>
    <property type="match status" value="1"/>
</dbReference>
<dbReference type="PROSITE" id="PS50011">
    <property type="entry name" value="PROTEIN_KINASE_DOM"/>
    <property type="match status" value="1"/>
</dbReference>
<protein>
    <submittedName>
        <fullName evidence="8">G-type lectin S-receptor-like serine/threonine-protein kinase At1g11300</fullName>
    </submittedName>
</protein>
<dbReference type="PANTHER" id="PTHR27002:SF1082">
    <property type="entry name" value="OS06G0693000 PROTEIN"/>
    <property type="match status" value="1"/>
</dbReference>
<evidence type="ECO:0000259" key="6">
    <source>
        <dbReference type="PROSITE" id="PS50011"/>
    </source>
</evidence>
<dbReference type="RefSeq" id="XP_056688252.1">
    <property type="nucleotide sequence ID" value="XM_056832274.1"/>
</dbReference>
<keyword evidence="4" id="KW-0418">Kinase</keyword>
<evidence type="ECO:0000256" key="4">
    <source>
        <dbReference type="ARBA" id="ARBA00022777"/>
    </source>
</evidence>
<dbReference type="SUPFAM" id="SSF56112">
    <property type="entry name" value="Protein kinase-like (PK-like)"/>
    <property type="match status" value="1"/>
</dbReference>
<name>A0ABM3QY05_SPIOL</name>
<proteinExistence type="predicted"/>
<dbReference type="Gene3D" id="1.10.510.10">
    <property type="entry name" value="Transferase(Phosphotransferase) domain 1"/>
    <property type="match status" value="1"/>
</dbReference>
<keyword evidence="3" id="KW-0547">Nucleotide-binding</keyword>
<dbReference type="Pfam" id="PF07714">
    <property type="entry name" value="PK_Tyr_Ser-Thr"/>
    <property type="match status" value="1"/>
</dbReference>
<evidence type="ECO:0000313" key="8">
    <source>
        <dbReference type="RefSeq" id="XP_056688252.1"/>
    </source>
</evidence>
<dbReference type="InterPro" id="IPR001245">
    <property type="entry name" value="Ser-Thr/Tyr_kinase_cat_dom"/>
</dbReference>
<reference evidence="7" key="1">
    <citation type="journal article" date="2021" name="Nat. Commun.">
        <title>Genomic analyses provide insights into spinach domestication and the genetic basis of agronomic traits.</title>
        <authorList>
            <person name="Cai X."/>
            <person name="Sun X."/>
            <person name="Xu C."/>
            <person name="Sun H."/>
            <person name="Wang X."/>
            <person name="Ge C."/>
            <person name="Zhang Z."/>
            <person name="Wang Q."/>
            <person name="Fei Z."/>
            <person name="Jiao C."/>
            <person name="Wang Q."/>
        </authorList>
    </citation>
    <scope>NUCLEOTIDE SEQUENCE [LARGE SCALE GENOMIC DNA]</scope>
    <source>
        <strain evidence="7">cv. Varoflay</strain>
    </source>
</reference>
<gene>
    <name evidence="8" type="primary">LOC130459109</name>
</gene>
<dbReference type="Proteomes" id="UP000813463">
    <property type="component" value="Chromosome 6"/>
</dbReference>
<sequence>MSPEYAMEGRFSEKSDVYSFGVLLLEIVCGRRNSSFKDEESLSLLAHSSLFPSEKYCVLTPSSLWLLAWILWNEDDILSLIDPAISASDFQAEILRCIQVGLLSVQEFPEDRPSITTIVSMIESEVTDLPRPTQPGFTQRRIGLVNGAQQNGLDCYSVNGFSISSLGGR</sequence>
<keyword evidence="7" id="KW-1185">Reference proteome</keyword>
<reference evidence="8" key="2">
    <citation type="submission" date="2025-08" db="UniProtKB">
        <authorList>
            <consortium name="RefSeq"/>
        </authorList>
    </citation>
    <scope>IDENTIFICATION</scope>
    <source>
        <tissue evidence="8">Leaf</tissue>
    </source>
</reference>
<organism evidence="7 8">
    <name type="scientific">Spinacia oleracea</name>
    <name type="common">Spinach</name>
    <dbReference type="NCBI Taxonomy" id="3562"/>
    <lineage>
        <taxon>Eukaryota</taxon>
        <taxon>Viridiplantae</taxon>
        <taxon>Streptophyta</taxon>
        <taxon>Embryophyta</taxon>
        <taxon>Tracheophyta</taxon>
        <taxon>Spermatophyta</taxon>
        <taxon>Magnoliopsida</taxon>
        <taxon>eudicotyledons</taxon>
        <taxon>Gunneridae</taxon>
        <taxon>Pentapetalae</taxon>
        <taxon>Caryophyllales</taxon>
        <taxon>Chenopodiaceae</taxon>
        <taxon>Chenopodioideae</taxon>
        <taxon>Anserineae</taxon>
        <taxon>Spinacia</taxon>
    </lineage>
</organism>
<evidence type="ECO:0000313" key="7">
    <source>
        <dbReference type="Proteomes" id="UP000813463"/>
    </source>
</evidence>
<evidence type="ECO:0000256" key="1">
    <source>
        <dbReference type="ARBA" id="ARBA00022527"/>
    </source>
</evidence>
<dbReference type="InterPro" id="IPR000719">
    <property type="entry name" value="Prot_kinase_dom"/>
</dbReference>
<evidence type="ECO:0000256" key="5">
    <source>
        <dbReference type="ARBA" id="ARBA00022840"/>
    </source>
</evidence>
<keyword evidence="5" id="KW-0067">ATP-binding</keyword>
<keyword evidence="2" id="KW-0808">Transferase</keyword>
<evidence type="ECO:0000256" key="3">
    <source>
        <dbReference type="ARBA" id="ARBA00022741"/>
    </source>
</evidence>